<sequence length="94" mass="10456">MTVERQKARAKRNNFVANGFIVNIFDTGKGEHLSGEDLLIADAFFPSLLFERTFRLPREPQINDGAVTIVTGKPPGENDLYGIVPCVQRADTLH</sequence>
<protein>
    <submittedName>
        <fullName evidence="1">Uncharacterized protein</fullName>
    </submittedName>
</protein>
<evidence type="ECO:0000313" key="1">
    <source>
        <dbReference type="EMBL" id="GIY64373.1"/>
    </source>
</evidence>
<accession>A0AAV4V2Z4</accession>
<dbReference type="AlphaFoldDB" id="A0AAV4V2Z4"/>
<dbReference type="EMBL" id="BPLR01013870">
    <property type="protein sequence ID" value="GIY64373.1"/>
    <property type="molecule type" value="Genomic_DNA"/>
</dbReference>
<name>A0AAV4V2Z4_CAEEX</name>
<comment type="caution">
    <text evidence="1">The sequence shown here is derived from an EMBL/GenBank/DDBJ whole genome shotgun (WGS) entry which is preliminary data.</text>
</comment>
<organism evidence="1 2">
    <name type="scientific">Caerostris extrusa</name>
    <name type="common">Bark spider</name>
    <name type="synonym">Caerostris bankana</name>
    <dbReference type="NCBI Taxonomy" id="172846"/>
    <lineage>
        <taxon>Eukaryota</taxon>
        <taxon>Metazoa</taxon>
        <taxon>Ecdysozoa</taxon>
        <taxon>Arthropoda</taxon>
        <taxon>Chelicerata</taxon>
        <taxon>Arachnida</taxon>
        <taxon>Araneae</taxon>
        <taxon>Araneomorphae</taxon>
        <taxon>Entelegynae</taxon>
        <taxon>Araneoidea</taxon>
        <taxon>Araneidae</taxon>
        <taxon>Caerostris</taxon>
    </lineage>
</organism>
<evidence type="ECO:0000313" key="2">
    <source>
        <dbReference type="Proteomes" id="UP001054945"/>
    </source>
</evidence>
<keyword evidence="2" id="KW-1185">Reference proteome</keyword>
<proteinExistence type="predicted"/>
<reference evidence="1 2" key="1">
    <citation type="submission" date="2021-06" db="EMBL/GenBank/DDBJ databases">
        <title>Caerostris extrusa draft genome.</title>
        <authorList>
            <person name="Kono N."/>
            <person name="Arakawa K."/>
        </authorList>
    </citation>
    <scope>NUCLEOTIDE SEQUENCE [LARGE SCALE GENOMIC DNA]</scope>
</reference>
<dbReference type="Proteomes" id="UP001054945">
    <property type="component" value="Unassembled WGS sequence"/>
</dbReference>
<gene>
    <name evidence="1" type="ORF">CEXT_163431</name>
</gene>